<dbReference type="AlphaFoldDB" id="A0A8X7SVI9"/>
<evidence type="ECO:0000313" key="2">
    <source>
        <dbReference type="Proteomes" id="UP000077684"/>
    </source>
</evidence>
<gene>
    <name evidence="1" type="ORF">A4X06_0g6179</name>
</gene>
<accession>A0A8X7SVI9</accession>
<organism evidence="1 2">
    <name type="scientific">Tilletia controversa</name>
    <name type="common">dwarf bunt fungus</name>
    <dbReference type="NCBI Taxonomy" id="13291"/>
    <lineage>
        <taxon>Eukaryota</taxon>
        <taxon>Fungi</taxon>
        <taxon>Dikarya</taxon>
        <taxon>Basidiomycota</taxon>
        <taxon>Ustilaginomycotina</taxon>
        <taxon>Exobasidiomycetes</taxon>
        <taxon>Tilletiales</taxon>
        <taxon>Tilletiaceae</taxon>
        <taxon>Tilletia</taxon>
    </lineage>
</organism>
<keyword evidence="2" id="KW-1185">Reference proteome</keyword>
<dbReference type="Proteomes" id="UP000077684">
    <property type="component" value="Unassembled WGS sequence"/>
</dbReference>
<comment type="caution">
    <text evidence="1">The sequence shown here is derived from an EMBL/GenBank/DDBJ whole genome shotgun (WGS) entry which is preliminary data.</text>
</comment>
<reference evidence="1" key="2">
    <citation type="journal article" date="2019" name="IMA Fungus">
        <title>Genome sequencing and comparison of five Tilletia species to identify candidate genes for the detection of regulated species infecting wheat.</title>
        <authorList>
            <person name="Nguyen H.D.T."/>
            <person name="Sultana T."/>
            <person name="Kesanakurti P."/>
            <person name="Hambleton S."/>
        </authorList>
    </citation>
    <scope>NUCLEOTIDE SEQUENCE</scope>
    <source>
        <strain evidence="1">DAOMC 236426</strain>
    </source>
</reference>
<proteinExistence type="predicted"/>
<dbReference type="EMBL" id="LWDE02000857">
    <property type="protein sequence ID" value="KAE8243636.1"/>
    <property type="molecule type" value="Genomic_DNA"/>
</dbReference>
<evidence type="ECO:0000313" key="1">
    <source>
        <dbReference type="EMBL" id="KAE8243636.1"/>
    </source>
</evidence>
<sequence length="236" mass="25179">MSSQSLSPVPTTLPMPLPEVFGAHLRNYTVLSCTPQYSHSLDDAGWAALQPTLSATFASDGRATTSTSSSSQVLLPTAAVSSSSQLELLQLWGSWIAGTWSPRLWVWCTPTPSKVRNRKLLAALRHCLPLFPLASAANTQPSASPHLQPPAAPVGFLLAQVAMTLSLLRIAFLTGCLWAPNSTLHEIRSSDVVYSPLRGPRVPTAPTAQDFCAGCFGAIGINFLLPRTFRPLSATS</sequence>
<reference evidence="1" key="1">
    <citation type="submission" date="2016-04" db="EMBL/GenBank/DDBJ databases">
        <authorList>
            <person name="Nguyen H.D."/>
            <person name="Samba Siva P."/>
            <person name="Cullis J."/>
            <person name="Levesque C.A."/>
            <person name="Hambleton S."/>
        </authorList>
    </citation>
    <scope>NUCLEOTIDE SEQUENCE</scope>
    <source>
        <strain evidence="1">DAOMC 236426</strain>
    </source>
</reference>
<name>A0A8X7SVI9_9BASI</name>
<protein>
    <submittedName>
        <fullName evidence="1">Uncharacterized protein</fullName>
    </submittedName>
</protein>